<protein>
    <submittedName>
        <fullName evidence="3">3-oxoacyl-[acyl-carrier-protein] reductase</fullName>
    </submittedName>
</protein>
<dbReference type="eggNOG" id="COG1028">
    <property type="taxonomic scope" value="Bacteria"/>
</dbReference>
<reference evidence="3 4" key="1">
    <citation type="journal article" date="2015" name="Genome Announc.">
        <title>Expanding the biotechnology potential of lactobacilli through comparative genomics of 213 strains and associated genera.</title>
        <authorList>
            <person name="Sun Z."/>
            <person name="Harris H.M."/>
            <person name="McCann A."/>
            <person name="Guo C."/>
            <person name="Argimon S."/>
            <person name="Zhang W."/>
            <person name="Yang X."/>
            <person name="Jeffery I.B."/>
            <person name="Cooney J.C."/>
            <person name="Kagawa T.F."/>
            <person name="Liu W."/>
            <person name="Song Y."/>
            <person name="Salvetti E."/>
            <person name="Wrobel A."/>
            <person name="Rasinkangas P."/>
            <person name="Parkhill J."/>
            <person name="Rea M.C."/>
            <person name="O'Sullivan O."/>
            <person name="Ritari J."/>
            <person name="Douillard F.P."/>
            <person name="Paul Ross R."/>
            <person name="Yang R."/>
            <person name="Briner A.E."/>
            <person name="Felis G.E."/>
            <person name="de Vos W.M."/>
            <person name="Barrangou R."/>
            <person name="Klaenhammer T.R."/>
            <person name="Caufield P.W."/>
            <person name="Cui Y."/>
            <person name="Zhang H."/>
            <person name="O'Toole P.W."/>
        </authorList>
    </citation>
    <scope>NUCLEOTIDE SEQUENCE [LARGE SCALE GENOMIC DNA]</scope>
    <source>
        <strain evidence="3 4">DSM 22408</strain>
    </source>
</reference>
<comment type="similarity">
    <text evidence="1">Belongs to the short-chain dehydrogenases/reductases (SDR) family.</text>
</comment>
<evidence type="ECO:0000313" key="3">
    <source>
        <dbReference type="EMBL" id="KRN89293.1"/>
    </source>
</evidence>
<dbReference type="RefSeq" id="WP_027106498.1">
    <property type="nucleotide sequence ID" value="NZ_AUHP01000012.1"/>
</dbReference>
<dbReference type="STRING" id="1122146.IV53_GL000009"/>
<dbReference type="InterPro" id="IPR036291">
    <property type="entry name" value="NAD(P)-bd_dom_sf"/>
</dbReference>
<dbReference type="CDD" id="cd05233">
    <property type="entry name" value="SDR_c"/>
    <property type="match status" value="1"/>
</dbReference>
<keyword evidence="2" id="KW-0560">Oxidoreductase</keyword>
<dbReference type="Gene3D" id="3.40.50.720">
    <property type="entry name" value="NAD(P)-binding Rossmann-like Domain"/>
    <property type="match status" value="1"/>
</dbReference>
<evidence type="ECO:0000313" key="4">
    <source>
        <dbReference type="Proteomes" id="UP000051500"/>
    </source>
</evidence>
<dbReference type="InterPro" id="IPR020904">
    <property type="entry name" value="Sc_DH/Rdtase_CS"/>
</dbReference>
<gene>
    <name evidence="3" type="ORF">IV53_GL000009</name>
</gene>
<keyword evidence="4" id="KW-1185">Reference proteome</keyword>
<organism evidence="3 4">
    <name type="scientific">Ligilactobacillus ceti DSM 22408</name>
    <dbReference type="NCBI Taxonomy" id="1122146"/>
    <lineage>
        <taxon>Bacteria</taxon>
        <taxon>Bacillati</taxon>
        <taxon>Bacillota</taxon>
        <taxon>Bacilli</taxon>
        <taxon>Lactobacillales</taxon>
        <taxon>Lactobacillaceae</taxon>
        <taxon>Ligilactobacillus</taxon>
    </lineage>
</organism>
<dbReference type="PANTHER" id="PTHR24321">
    <property type="entry name" value="DEHYDROGENASES, SHORT CHAIN"/>
    <property type="match status" value="1"/>
</dbReference>
<dbReference type="PRINTS" id="PR00081">
    <property type="entry name" value="GDHRDH"/>
</dbReference>
<dbReference type="FunFam" id="3.40.50.720:FF:000084">
    <property type="entry name" value="Short-chain dehydrogenase reductase"/>
    <property type="match status" value="1"/>
</dbReference>
<comment type="caution">
    <text evidence="3">The sequence shown here is derived from an EMBL/GenBank/DDBJ whole genome shotgun (WGS) entry which is preliminary data.</text>
</comment>
<dbReference type="InterPro" id="IPR002347">
    <property type="entry name" value="SDR_fam"/>
</dbReference>
<dbReference type="PRINTS" id="PR00080">
    <property type="entry name" value="SDRFAMILY"/>
</dbReference>
<dbReference type="AlphaFoldDB" id="A0A0R2KSV2"/>
<name>A0A0R2KSV2_9LACO</name>
<dbReference type="Pfam" id="PF13561">
    <property type="entry name" value="adh_short_C2"/>
    <property type="match status" value="1"/>
</dbReference>
<dbReference type="GO" id="GO:0008206">
    <property type="term" value="P:bile acid metabolic process"/>
    <property type="evidence" value="ECO:0007669"/>
    <property type="project" value="UniProtKB-ARBA"/>
</dbReference>
<dbReference type="SUPFAM" id="SSF51735">
    <property type="entry name" value="NAD(P)-binding Rossmann-fold domains"/>
    <property type="match status" value="1"/>
</dbReference>
<evidence type="ECO:0000256" key="1">
    <source>
        <dbReference type="ARBA" id="ARBA00006484"/>
    </source>
</evidence>
<dbReference type="PATRIC" id="fig|1122146.4.peg.11"/>
<dbReference type="GO" id="GO:0016491">
    <property type="term" value="F:oxidoreductase activity"/>
    <property type="evidence" value="ECO:0007669"/>
    <property type="project" value="UniProtKB-KW"/>
</dbReference>
<accession>A0A0R2KSV2</accession>
<sequence>MKTALITGATSGIGLSTTQLFLKRGYRVVMVDLDDVLGQMIKKELDETGYEGKVFFKQGDVSSSKSMEDLYNYTKTFVGQIDVIINNAGIFCPGELHEVSEEMWDRVMSVDVKGIYLTTKYFVPDMIQRRAGVILNTASISGLQGDYNMAAYNAAKGAVVNLARAMALDYGKYGIRVNNVCPGPCMTPMFERNPDELVREFEQASPVGRICTPEEVAQALYFLAGDEAQACTGINLPVTTGFGLHTGQPIQDKG</sequence>
<dbReference type="PANTHER" id="PTHR24321:SF8">
    <property type="entry name" value="ESTRADIOL 17-BETA-DEHYDROGENASE 8-RELATED"/>
    <property type="match status" value="1"/>
</dbReference>
<dbReference type="EMBL" id="JQBZ01000016">
    <property type="protein sequence ID" value="KRN89293.1"/>
    <property type="molecule type" value="Genomic_DNA"/>
</dbReference>
<evidence type="ECO:0000256" key="2">
    <source>
        <dbReference type="ARBA" id="ARBA00023002"/>
    </source>
</evidence>
<dbReference type="PROSITE" id="PS00061">
    <property type="entry name" value="ADH_SHORT"/>
    <property type="match status" value="1"/>
</dbReference>
<dbReference type="OrthoDB" id="9805904at2"/>
<dbReference type="Proteomes" id="UP000051500">
    <property type="component" value="Unassembled WGS sequence"/>
</dbReference>
<proteinExistence type="inferred from homology"/>